<organism evidence="1 2">
    <name type="scientific">Penicillium polonicum</name>
    <dbReference type="NCBI Taxonomy" id="60169"/>
    <lineage>
        <taxon>Eukaryota</taxon>
        <taxon>Fungi</taxon>
        <taxon>Dikarya</taxon>
        <taxon>Ascomycota</taxon>
        <taxon>Pezizomycotina</taxon>
        <taxon>Eurotiomycetes</taxon>
        <taxon>Eurotiomycetidae</taxon>
        <taxon>Eurotiales</taxon>
        <taxon>Aspergillaceae</taxon>
        <taxon>Penicillium</taxon>
    </lineage>
</organism>
<comment type="caution">
    <text evidence="1">The sequence shown here is derived from an EMBL/GenBank/DDBJ whole genome shotgun (WGS) entry which is preliminary data.</text>
</comment>
<proteinExistence type="predicted"/>
<protein>
    <submittedName>
        <fullName evidence="1">Uncharacterized protein</fullName>
    </submittedName>
</protein>
<evidence type="ECO:0000313" key="1">
    <source>
        <dbReference type="EMBL" id="OQD66021.1"/>
    </source>
</evidence>
<sequence>MNNHDGEWHQIYPLLLDISSSICSCSLTTSETTKAAVCSPRSVKTIRSNLRRFGNTRAPSYLSSRPRSTTSLMLEILCDRWLEMRGLCPDEMAGFFLREFGAQVTISSVRRALAAKSSPRTPLYRKRRNKTLTNRSEFRSYHLVYIDESGWQAGGLQENRLVTAGSFASLGLQTSSRSTVPNVFRRKV</sequence>
<keyword evidence="2" id="KW-1185">Reference proteome</keyword>
<name>A0A1V6NMR2_PENPO</name>
<gene>
    <name evidence="1" type="ORF">PENPOL_c005G09949</name>
</gene>
<dbReference type="STRING" id="60169.A0A1V6NMR2"/>
<evidence type="ECO:0000313" key="2">
    <source>
        <dbReference type="Proteomes" id="UP000191408"/>
    </source>
</evidence>
<dbReference type="OrthoDB" id="4368392at2759"/>
<reference evidence="2" key="1">
    <citation type="journal article" date="2017" name="Nat. Microbiol.">
        <title>Global analysis of biosynthetic gene clusters reveals vast potential of secondary metabolite production in Penicillium species.</title>
        <authorList>
            <person name="Nielsen J.C."/>
            <person name="Grijseels S."/>
            <person name="Prigent S."/>
            <person name="Ji B."/>
            <person name="Dainat J."/>
            <person name="Nielsen K.F."/>
            <person name="Frisvad J.C."/>
            <person name="Workman M."/>
            <person name="Nielsen J."/>
        </authorList>
    </citation>
    <scope>NUCLEOTIDE SEQUENCE [LARGE SCALE GENOMIC DNA]</scope>
    <source>
        <strain evidence="2">IBT 4502</strain>
    </source>
</reference>
<dbReference type="Proteomes" id="UP000191408">
    <property type="component" value="Unassembled WGS sequence"/>
</dbReference>
<accession>A0A1V6NMR2</accession>
<dbReference type="AlphaFoldDB" id="A0A1V6NMR2"/>
<dbReference type="EMBL" id="MDYM01000005">
    <property type="protein sequence ID" value="OQD66021.1"/>
    <property type="molecule type" value="Genomic_DNA"/>
</dbReference>